<reference evidence="1 2" key="1">
    <citation type="journal article" date="2016" name="Nat. Commun.">
        <title>Thousands of microbial genomes shed light on interconnected biogeochemical processes in an aquifer system.</title>
        <authorList>
            <person name="Anantharaman K."/>
            <person name="Brown C.T."/>
            <person name="Hug L.A."/>
            <person name="Sharon I."/>
            <person name="Castelle C.J."/>
            <person name="Probst A.J."/>
            <person name="Thomas B.C."/>
            <person name="Singh A."/>
            <person name="Wilkins M.J."/>
            <person name="Karaoz U."/>
            <person name="Brodie E.L."/>
            <person name="Williams K.H."/>
            <person name="Hubbard S.S."/>
            <person name="Banfield J.F."/>
        </authorList>
    </citation>
    <scope>NUCLEOTIDE SEQUENCE [LARGE SCALE GENOMIC DNA]</scope>
</reference>
<dbReference type="AlphaFoldDB" id="A0A1G2ATU8"/>
<sequence>MFLSPRNGGQTIDLSRVVEVDGVQFSPRDGWTQTCVQIRNHASPFTVKLQAADGKERSLPISTCKIAGIGTVIRIGNQQYLING</sequence>
<comment type="caution">
    <text evidence="1">The sequence shown here is derived from an EMBL/GenBank/DDBJ whole genome shotgun (WGS) entry which is preliminary data.</text>
</comment>
<evidence type="ECO:0000313" key="2">
    <source>
        <dbReference type="Proteomes" id="UP000177165"/>
    </source>
</evidence>
<dbReference type="Proteomes" id="UP000177165">
    <property type="component" value="Unassembled WGS sequence"/>
</dbReference>
<accession>A0A1G2ATU8</accession>
<protein>
    <submittedName>
        <fullName evidence="1">Uncharacterized protein</fullName>
    </submittedName>
</protein>
<proteinExistence type="predicted"/>
<organism evidence="1 2">
    <name type="scientific">Candidatus Kerfeldbacteria bacterium RIFCSPHIGHO2_02_FULL_42_14</name>
    <dbReference type="NCBI Taxonomy" id="1798540"/>
    <lineage>
        <taxon>Bacteria</taxon>
        <taxon>Candidatus Kerfeldiibacteriota</taxon>
    </lineage>
</organism>
<name>A0A1G2ATU8_9BACT</name>
<gene>
    <name evidence="1" type="ORF">A3B74_01035</name>
</gene>
<dbReference type="EMBL" id="MHKB01000009">
    <property type="protein sequence ID" value="OGY79407.1"/>
    <property type="molecule type" value="Genomic_DNA"/>
</dbReference>
<evidence type="ECO:0000313" key="1">
    <source>
        <dbReference type="EMBL" id="OGY79407.1"/>
    </source>
</evidence>